<sequence length="804" mass="95011">MQTRRWSVLSWSNVIFHRKDSHKARDTDIPRSPLGEKDICDMEHEKQFHEAEEARSRHFDAFCGQQELAFEEAQRRRRDGEVSRDKEFKTFLQDVEHELSDSLEKHRLSFLRAAERYERDYEVAEEERDKLFEECRADREKTFFASLEEMRNFARREAETRERVFENSHKRRQKQFEQLVGSIQTRFHVLLNSGSDEGFQISWAQVIERPKEPFLKNDSTSEDPMTSPFFKEGLKSLDEYLCSSRHIPPGHGSQSSKRTPSPSPVARKPPKFQVYQVEMKSPEANSLDIMQATEMRWPPCLFQTDRVQTKSGSGPIDTQVHTCTQFIGDPEEAQFLQRGDADNGPLFERAQKIRQDTFLRNSQERESSFRILEESLDKAAVERELTLNGRKQQFHGQCDSLRSEFRSRFQEINNHGQRKALLRSLKDQNANENFDSQFDQVLLWLQERYEARNHSQNHALDLYETEIALVFRAMRNTIFHIRTRHRKASCGEGPATPRLPISSGLSPSVGQRLFPESQDSQVLDTLLEKLRNGSHPVLRKRRRLRALEDTLPAVKSEVEDSPAPEPEFVPQTLIRGTIFPSSLPLPPSKGDVTRAPSSNIVPRTNLIASQRLYQLTYDEFCRQRSKEFSQSLQDFERIHSLNETKRWARHNESKKYRRGSVEQMKRDYAQGVWSIMKTQDADFEGDKRTKDNDFLREEQNRTRDFITLQEKRRKIFHAREREVGDQERRDEISRQDRFVRWEFMVRQLLEDHLRSWERQVEDEREMEERCRLRVPSWVESTWESSPFVAHNHDWSELQVETDRT</sequence>
<name>A0AAD5YHS7_9APHY</name>
<gene>
    <name evidence="3" type="ORF">NLI96_g1161</name>
</gene>
<comment type="caution">
    <text evidence="3">The sequence shown here is derived from an EMBL/GenBank/DDBJ whole genome shotgun (WGS) entry which is preliminary data.</text>
</comment>
<dbReference type="Proteomes" id="UP001212997">
    <property type="component" value="Unassembled WGS sequence"/>
</dbReference>
<evidence type="ECO:0000313" key="4">
    <source>
        <dbReference type="Proteomes" id="UP001212997"/>
    </source>
</evidence>
<organism evidence="3 4">
    <name type="scientific">Meripilus lineatus</name>
    <dbReference type="NCBI Taxonomy" id="2056292"/>
    <lineage>
        <taxon>Eukaryota</taxon>
        <taxon>Fungi</taxon>
        <taxon>Dikarya</taxon>
        <taxon>Basidiomycota</taxon>
        <taxon>Agaricomycotina</taxon>
        <taxon>Agaricomycetes</taxon>
        <taxon>Polyporales</taxon>
        <taxon>Meripilaceae</taxon>
        <taxon>Meripilus</taxon>
    </lineage>
</organism>
<protein>
    <submittedName>
        <fullName evidence="3">Uncharacterized protein</fullName>
    </submittedName>
</protein>
<accession>A0AAD5YHS7</accession>
<proteinExistence type="predicted"/>
<evidence type="ECO:0000256" key="2">
    <source>
        <dbReference type="SAM" id="MobiDB-lite"/>
    </source>
</evidence>
<feature type="coiled-coil region" evidence="1">
    <location>
        <begin position="107"/>
        <end position="141"/>
    </location>
</feature>
<keyword evidence="1" id="KW-0175">Coiled coil</keyword>
<reference evidence="3" key="1">
    <citation type="submission" date="2022-07" db="EMBL/GenBank/DDBJ databases">
        <title>Genome Sequence of Physisporinus lineatus.</title>
        <authorList>
            <person name="Buettner E."/>
        </authorList>
    </citation>
    <scope>NUCLEOTIDE SEQUENCE</scope>
    <source>
        <strain evidence="3">VT162</strain>
    </source>
</reference>
<evidence type="ECO:0000313" key="3">
    <source>
        <dbReference type="EMBL" id="KAJ3490804.1"/>
    </source>
</evidence>
<keyword evidence="4" id="KW-1185">Reference proteome</keyword>
<evidence type="ECO:0000256" key="1">
    <source>
        <dbReference type="SAM" id="Coils"/>
    </source>
</evidence>
<dbReference type="AlphaFoldDB" id="A0AAD5YHS7"/>
<feature type="region of interest" description="Disordered" evidence="2">
    <location>
        <begin position="242"/>
        <end position="268"/>
    </location>
</feature>
<dbReference type="EMBL" id="JANAWD010000022">
    <property type="protein sequence ID" value="KAJ3490804.1"/>
    <property type="molecule type" value="Genomic_DNA"/>
</dbReference>